<reference evidence="2 3" key="1">
    <citation type="submission" date="2020-03" db="EMBL/GenBank/DDBJ databases">
        <title>Dissostichus mawsoni Genome sequencing and assembly.</title>
        <authorList>
            <person name="Park H."/>
        </authorList>
    </citation>
    <scope>NUCLEOTIDE SEQUENCE [LARGE SCALE GENOMIC DNA]</scope>
    <source>
        <strain evidence="2">DM0001</strain>
        <tissue evidence="2">Muscle</tissue>
    </source>
</reference>
<proteinExistence type="predicted"/>
<evidence type="ECO:0000313" key="2">
    <source>
        <dbReference type="EMBL" id="KAF3836624.1"/>
    </source>
</evidence>
<dbReference type="AlphaFoldDB" id="A0A7J5XHU4"/>
<feature type="region of interest" description="Disordered" evidence="1">
    <location>
        <begin position="1"/>
        <end position="134"/>
    </location>
</feature>
<comment type="caution">
    <text evidence="2">The sequence shown here is derived from an EMBL/GenBank/DDBJ whole genome shotgun (WGS) entry which is preliminary data.</text>
</comment>
<evidence type="ECO:0000313" key="3">
    <source>
        <dbReference type="Proteomes" id="UP000518266"/>
    </source>
</evidence>
<name>A0A7J5XHU4_DISMA</name>
<feature type="compositionally biased region" description="Polar residues" evidence="1">
    <location>
        <begin position="73"/>
        <end position="88"/>
    </location>
</feature>
<feature type="non-terminal residue" evidence="2">
    <location>
        <position position="1"/>
    </location>
</feature>
<protein>
    <submittedName>
        <fullName evidence="2">Uncharacterized protein</fullName>
    </submittedName>
</protein>
<organism evidence="2 3">
    <name type="scientific">Dissostichus mawsoni</name>
    <name type="common">Antarctic cod</name>
    <dbReference type="NCBI Taxonomy" id="36200"/>
    <lineage>
        <taxon>Eukaryota</taxon>
        <taxon>Metazoa</taxon>
        <taxon>Chordata</taxon>
        <taxon>Craniata</taxon>
        <taxon>Vertebrata</taxon>
        <taxon>Euteleostomi</taxon>
        <taxon>Actinopterygii</taxon>
        <taxon>Neopterygii</taxon>
        <taxon>Teleostei</taxon>
        <taxon>Neoteleostei</taxon>
        <taxon>Acanthomorphata</taxon>
        <taxon>Eupercaria</taxon>
        <taxon>Perciformes</taxon>
        <taxon>Notothenioidei</taxon>
        <taxon>Nototheniidae</taxon>
        <taxon>Dissostichus</taxon>
    </lineage>
</organism>
<accession>A0A7J5XHU4</accession>
<sequence length="134" mass="14249">MEHLFSGKRNAVKSGWEDGSGGSGDWSIGIKQMGQPDNRIQGVKGSPNWDRNRPGRGLSSYLAMPPTLVASCPLSSHGQTAAEGSTSAGEGPSQVSLSSEEEPVTSTSSQPPPKRPRRSNSVLAFLQKQLEKEE</sequence>
<gene>
    <name evidence="2" type="ORF">F7725_029182</name>
</gene>
<dbReference type="EMBL" id="JAAKFY010000024">
    <property type="protein sequence ID" value="KAF3836624.1"/>
    <property type="molecule type" value="Genomic_DNA"/>
</dbReference>
<keyword evidence="3" id="KW-1185">Reference proteome</keyword>
<dbReference type="Proteomes" id="UP000518266">
    <property type="component" value="Unassembled WGS sequence"/>
</dbReference>
<evidence type="ECO:0000256" key="1">
    <source>
        <dbReference type="SAM" id="MobiDB-lite"/>
    </source>
</evidence>